<feature type="signal peptide" evidence="1">
    <location>
        <begin position="1"/>
        <end position="22"/>
    </location>
</feature>
<protein>
    <submittedName>
        <fullName evidence="2">Uncharacterized protein</fullName>
    </submittedName>
</protein>
<feature type="chain" id="PRO_5025656381" evidence="1">
    <location>
        <begin position="23"/>
        <end position="182"/>
    </location>
</feature>
<organism evidence="2 3">
    <name type="scientific">Caenorhabditis remanei</name>
    <name type="common">Caenorhabditis vulgaris</name>
    <dbReference type="NCBI Taxonomy" id="31234"/>
    <lineage>
        <taxon>Eukaryota</taxon>
        <taxon>Metazoa</taxon>
        <taxon>Ecdysozoa</taxon>
        <taxon>Nematoda</taxon>
        <taxon>Chromadorea</taxon>
        <taxon>Rhabditida</taxon>
        <taxon>Rhabditina</taxon>
        <taxon>Rhabditomorpha</taxon>
        <taxon>Rhabditoidea</taxon>
        <taxon>Rhabditidae</taxon>
        <taxon>Peloderinae</taxon>
        <taxon>Caenorhabditis</taxon>
    </lineage>
</organism>
<evidence type="ECO:0000313" key="3">
    <source>
        <dbReference type="Proteomes" id="UP000483820"/>
    </source>
</evidence>
<dbReference type="KEGG" id="crq:GCK72_000955"/>
<accession>A0A6A5HPI8</accession>
<reference evidence="2 3" key="1">
    <citation type="submission" date="2019-12" db="EMBL/GenBank/DDBJ databases">
        <title>Chromosome-level assembly of the Caenorhabditis remanei genome.</title>
        <authorList>
            <person name="Teterina A.A."/>
            <person name="Willis J.H."/>
            <person name="Phillips P.C."/>
        </authorList>
    </citation>
    <scope>NUCLEOTIDE SEQUENCE [LARGE SCALE GENOMIC DNA]</scope>
    <source>
        <strain evidence="2 3">PX506</strain>
        <tissue evidence="2">Whole organism</tissue>
    </source>
</reference>
<comment type="caution">
    <text evidence="2">The sequence shown here is derived from an EMBL/GenBank/DDBJ whole genome shotgun (WGS) entry which is preliminary data.</text>
</comment>
<evidence type="ECO:0000256" key="1">
    <source>
        <dbReference type="SAM" id="SignalP"/>
    </source>
</evidence>
<dbReference type="AlphaFoldDB" id="A0A6A5HPI8"/>
<dbReference type="Proteomes" id="UP000483820">
    <property type="component" value="Chromosome I"/>
</dbReference>
<dbReference type="EMBL" id="WUAV01000001">
    <property type="protein sequence ID" value="KAF1769141.1"/>
    <property type="molecule type" value="Genomic_DNA"/>
</dbReference>
<sequence>MSFKQFWLLFLITTSIISIVQCFPIPSQNPPNSPEQCLTKVNKMKNILHEIKLEQKRFRNVTIANMELFYEMCIDVTNCIDTIVMPDFLRGLLGIGTMFLKSACDEYGFNVGPFSKCMEKTKFDLTTLKNTTTDQQPRPKCELSDDEFSELQKFVQKECGDEVLKDMMRNEERVKSMLCLDK</sequence>
<keyword evidence="1" id="KW-0732">Signal</keyword>
<name>A0A6A5HPI8_CAERE</name>
<dbReference type="CTD" id="9816613"/>
<proteinExistence type="predicted"/>
<dbReference type="RefSeq" id="XP_003098826.2">
    <property type="nucleotide sequence ID" value="XM_003098778.2"/>
</dbReference>
<evidence type="ECO:0000313" key="2">
    <source>
        <dbReference type="EMBL" id="KAF1769141.1"/>
    </source>
</evidence>
<dbReference type="GeneID" id="9816613"/>
<gene>
    <name evidence="2" type="ORF">GCK72_000955</name>
</gene>